<dbReference type="SUPFAM" id="SSF51735">
    <property type="entry name" value="NAD(P)-binding Rossmann-fold domains"/>
    <property type="match status" value="1"/>
</dbReference>
<dbReference type="SUPFAM" id="SSF46785">
    <property type="entry name" value="Winged helix' DNA-binding domain"/>
    <property type="match status" value="1"/>
</dbReference>
<proteinExistence type="inferred from homology"/>
<sequence>MRKKGWHIPEETIRRLSLYLRTLRYLEKEGVRVISSERLTKHLHITSAQARKDLAYFGSFGHPGVGYNVRRLREKIEEILGLDRHWDVILVGAGKMGAAFLAYPGFRRFGFKIRAAFDNNPAKIGQKIGGIPVLDDQRMEEFIQANRIRAAIITVPASAAQDVARRLVGSGITAILNFAPRYLSIPEHIHIKSVDVAMELENLVYYLTNS</sequence>
<dbReference type="InterPro" id="IPR036388">
    <property type="entry name" value="WH-like_DNA-bd_sf"/>
</dbReference>
<dbReference type="GO" id="GO:0045892">
    <property type="term" value="P:negative regulation of DNA-templated transcription"/>
    <property type="evidence" value="ECO:0007669"/>
    <property type="project" value="InterPro"/>
</dbReference>
<dbReference type="InterPro" id="IPR009718">
    <property type="entry name" value="Rex_DNA-bd_C_dom"/>
</dbReference>
<dbReference type="EMBL" id="MWAK01000034">
    <property type="protein sequence ID" value="OPZ93265.1"/>
    <property type="molecule type" value="Genomic_DNA"/>
</dbReference>
<comment type="similarity">
    <text evidence="7">Belongs to the transcriptional regulatory Rex family.</text>
</comment>
<evidence type="ECO:0000256" key="3">
    <source>
        <dbReference type="ARBA" id="ARBA00023015"/>
    </source>
</evidence>
<evidence type="ECO:0000256" key="2">
    <source>
        <dbReference type="ARBA" id="ARBA00022491"/>
    </source>
</evidence>
<reference evidence="9" key="1">
    <citation type="submission" date="2017-02" db="EMBL/GenBank/DDBJ databases">
        <title>Delving into the versatile metabolic prowess of the omnipresent phylum Bacteroidetes.</title>
        <authorList>
            <person name="Nobu M.K."/>
            <person name="Mei R."/>
            <person name="Narihiro T."/>
            <person name="Kuroda K."/>
            <person name="Liu W.-T."/>
        </authorList>
    </citation>
    <scope>NUCLEOTIDE SEQUENCE</scope>
    <source>
        <strain evidence="9">ADurb.Bin417</strain>
    </source>
</reference>
<dbReference type="Pfam" id="PF02629">
    <property type="entry name" value="CoA_binding"/>
    <property type="match status" value="1"/>
</dbReference>
<accession>A0A1V5MJF9</accession>
<dbReference type="NCBIfam" id="NF003996">
    <property type="entry name" value="PRK05472.2-5"/>
    <property type="match status" value="1"/>
</dbReference>
<dbReference type="SMART" id="SM00881">
    <property type="entry name" value="CoA_binding"/>
    <property type="match status" value="1"/>
</dbReference>
<keyword evidence="4 7" id="KW-0520">NAD</keyword>
<dbReference type="InterPro" id="IPR022876">
    <property type="entry name" value="Tscrpt_rep_Rex"/>
</dbReference>
<protein>
    <recommendedName>
        <fullName evidence="7">Redox-sensing transcriptional repressor Rex</fullName>
    </recommendedName>
</protein>
<dbReference type="PANTHER" id="PTHR35786">
    <property type="entry name" value="REDOX-SENSING TRANSCRIPTIONAL REPRESSOR REX"/>
    <property type="match status" value="1"/>
</dbReference>
<evidence type="ECO:0000256" key="1">
    <source>
        <dbReference type="ARBA" id="ARBA00022490"/>
    </source>
</evidence>
<organism evidence="9">
    <name type="scientific">candidate division TA06 bacterium ADurb.Bin417</name>
    <dbReference type="NCBI Taxonomy" id="1852828"/>
    <lineage>
        <taxon>Bacteria</taxon>
        <taxon>Bacteria division TA06</taxon>
    </lineage>
</organism>
<keyword evidence="2 7" id="KW-0678">Repressor</keyword>
<evidence type="ECO:0000259" key="8">
    <source>
        <dbReference type="SMART" id="SM00881"/>
    </source>
</evidence>
<feature type="DNA-binding region" description="H-T-H motif" evidence="7">
    <location>
        <begin position="18"/>
        <end position="57"/>
    </location>
</feature>
<keyword evidence="6 7" id="KW-0804">Transcription</keyword>
<dbReference type="GO" id="GO:0003700">
    <property type="term" value="F:DNA-binding transcription factor activity"/>
    <property type="evidence" value="ECO:0007669"/>
    <property type="project" value="UniProtKB-UniRule"/>
</dbReference>
<evidence type="ECO:0000256" key="6">
    <source>
        <dbReference type="ARBA" id="ARBA00023163"/>
    </source>
</evidence>
<keyword evidence="1 7" id="KW-0963">Cytoplasm</keyword>
<dbReference type="InterPro" id="IPR036291">
    <property type="entry name" value="NAD(P)-bd_dom_sf"/>
</dbReference>
<evidence type="ECO:0000256" key="4">
    <source>
        <dbReference type="ARBA" id="ARBA00023027"/>
    </source>
</evidence>
<dbReference type="InterPro" id="IPR036390">
    <property type="entry name" value="WH_DNA-bd_sf"/>
</dbReference>
<dbReference type="NCBIfam" id="NF003989">
    <property type="entry name" value="PRK05472.1-3"/>
    <property type="match status" value="1"/>
</dbReference>
<dbReference type="HAMAP" id="MF_01131">
    <property type="entry name" value="Rex"/>
    <property type="match status" value="1"/>
</dbReference>
<evidence type="ECO:0000256" key="7">
    <source>
        <dbReference type="HAMAP-Rule" id="MF_01131"/>
    </source>
</evidence>
<comment type="function">
    <text evidence="7">Modulates transcription in response to changes in cellular NADH/NAD(+) redox state.</text>
</comment>
<keyword evidence="5 7" id="KW-0238">DNA-binding</keyword>
<comment type="subunit">
    <text evidence="7">Homodimer.</text>
</comment>
<dbReference type="GO" id="GO:0003677">
    <property type="term" value="F:DNA binding"/>
    <property type="evidence" value="ECO:0007669"/>
    <property type="project" value="UniProtKB-UniRule"/>
</dbReference>
<dbReference type="GO" id="GO:0005737">
    <property type="term" value="C:cytoplasm"/>
    <property type="evidence" value="ECO:0007669"/>
    <property type="project" value="UniProtKB-SubCell"/>
</dbReference>
<comment type="caution">
    <text evidence="9">The sequence shown here is derived from an EMBL/GenBank/DDBJ whole genome shotgun (WGS) entry which is preliminary data.</text>
</comment>
<dbReference type="Pfam" id="PF06971">
    <property type="entry name" value="Put_DNA-bind_N"/>
    <property type="match status" value="1"/>
</dbReference>
<dbReference type="NCBIfam" id="NF003993">
    <property type="entry name" value="PRK05472.2-2"/>
    <property type="match status" value="1"/>
</dbReference>
<comment type="subcellular location">
    <subcellularLocation>
        <location evidence="7">Cytoplasm</location>
    </subcellularLocation>
</comment>
<dbReference type="NCBIfam" id="NF003992">
    <property type="entry name" value="PRK05472.2-1"/>
    <property type="match status" value="1"/>
</dbReference>
<feature type="domain" description="CoA-binding" evidence="8">
    <location>
        <begin position="81"/>
        <end position="182"/>
    </location>
</feature>
<dbReference type="Proteomes" id="UP000485484">
    <property type="component" value="Unassembled WGS sequence"/>
</dbReference>
<evidence type="ECO:0000313" key="9">
    <source>
        <dbReference type="EMBL" id="OPZ93265.1"/>
    </source>
</evidence>
<name>A0A1V5MJF9_UNCT6</name>
<dbReference type="InterPro" id="IPR058236">
    <property type="entry name" value="Rex_actinobacterial-type"/>
</dbReference>
<feature type="binding site" evidence="7">
    <location>
        <begin position="92"/>
        <end position="97"/>
    </location>
    <ligand>
        <name>NAD(+)</name>
        <dbReference type="ChEBI" id="CHEBI:57540"/>
    </ligand>
</feature>
<dbReference type="InterPro" id="IPR003781">
    <property type="entry name" value="CoA-bd"/>
</dbReference>
<dbReference type="GO" id="GO:0051775">
    <property type="term" value="P:response to redox state"/>
    <property type="evidence" value="ECO:0007669"/>
    <property type="project" value="InterPro"/>
</dbReference>
<dbReference type="NCBIfam" id="NF003995">
    <property type="entry name" value="PRK05472.2-4"/>
    <property type="match status" value="1"/>
</dbReference>
<dbReference type="AlphaFoldDB" id="A0A1V5MJF9"/>
<dbReference type="Gene3D" id="3.40.50.720">
    <property type="entry name" value="NAD(P)-binding Rossmann-like Domain"/>
    <property type="match status" value="1"/>
</dbReference>
<gene>
    <name evidence="7 9" type="primary">rex</name>
    <name evidence="9" type="ORF">BWY73_00404</name>
</gene>
<evidence type="ECO:0000256" key="5">
    <source>
        <dbReference type="ARBA" id="ARBA00023125"/>
    </source>
</evidence>
<keyword evidence="3 7" id="KW-0805">Transcription regulation</keyword>
<dbReference type="Gene3D" id="1.10.10.10">
    <property type="entry name" value="Winged helix-like DNA-binding domain superfamily/Winged helix DNA-binding domain"/>
    <property type="match status" value="1"/>
</dbReference>
<dbReference type="PANTHER" id="PTHR35786:SF1">
    <property type="entry name" value="REDOX-SENSING TRANSCRIPTIONAL REPRESSOR REX 1"/>
    <property type="match status" value="1"/>
</dbReference>
<dbReference type="NCBIfam" id="NF003994">
    <property type="entry name" value="PRK05472.2-3"/>
    <property type="match status" value="1"/>
</dbReference>